<dbReference type="NCBIfam" id="NF005164">
    <property type="entry name" value="PRK06638.1-4"/>
    <property type="match status" value="1"/>
</dbReference>
<dbReference type="PANTHER" id="PTHR33269:SF17">
    <property type="entry name" value="NADH-UBIQUINONE OXIDOREDUCTASE CHAIN 6"/>
    <property type="match status" value="1"/>
</dbReference>
<keyword evidence="2" id="KW-0874">Quinone</keyword>
<sequence>MTAILFYIFAAILVVSALRVIGARSPVSAVMHLVLSFFTAAMLWMLLKAEFLSILLVLVYVGAVMVLFLFVVMMLDIDIETLRAGFRSYLPLGLTVGAIMVAEMAFVLARAYWTPANPPAPVPADFNNTRAIGVAMYTEYIYAVEIAAVLLLVGMVAAIALTLRRRADVRVTNPSKQIRARRQDRVRLVSIPSQTEVPEAPAADAAASDSKGTQP</sequence>
<feature type="transmembrane region" description="Helical" evidence="2">
    <location>
        <begin position="140"/>
        <end position="163"/>
    </location>
</feature>
<comment type="similarity">
    <text evidence="1 2">Belongs to the complex I subunit 6 family.</text>
</comment>
<feature type="transmembrane region" description="Helical" evidence="2">
    <location>
        <begin position="89"/>
        <end position="113"/>
    </location>
</feature>
<organism evidence="4 5">
    <name type="scientific">Pigmentiphaga soli</name>
    <dbReference type="NCBI Taxonomy" id="1007095"/>
    <lineage>
        <taxon>Bacteria</taxon>
        <taxon>Pseudomonadati</taxon>
        <taxon>Pseudomonadota</taxon>
        <taxon>Betaproteobacteria</taxon>
        <taxon>Burkholderiales</taxon>
        <taxon>Alcaligenaceae</taxon>
        <taxon>Pigmentiphaga</taxon>
    </lineage>
</organism>
<evidence type="ECO:0000256" key="2">
    <source>
        <dbReference type="RuleBase" id="RU004429"/>
    </source>
</evidence>
<comment type="subcellular location">
    <subcellularLocation>
        <location evidence="2">Cell membrane</location>
        <topology evidence="2">Multi-pass membrane protein</topology>
    </subcellularLocation>
</comment>
<dbReference type="Pfam" id="PF00499">
    <property type="entry name" value="Oxidored_q3"/>
    <property type="match status" value="1"/>
</dbReference>
<accession>A0ABP8GWJ6</accession>
<evidence type="ECO:0000256" key="3">
    <source>
        <dbReference type="SAM" id="MobiDB-lite"/>
    </source>
</evidence>
<keyword evidence="2" id="KW-1003">Cell membrane</keyword>
<dbReference type="PANTHER" id="PTHR33269">
    <property type="entry name" value="NADH-UBIQUINONE OXIDOREDUCTASE CHAIN 6"/>
    <property type="match status" value="1"/>
</dbReference>
<dbReference type="InterPro" id="IPR001457">
    <property type="entry name" value="NADH_UbQ/plastoQ_OxRdtase_su6"/>
</dbReference>
<keyword evidence="2" id="KW-0812">Transmembrane</keyword>
<dbReference type="Proteomes" id="UP001501671">
    <property type="component" value="Unassembled WGS sequence"/>
</dbReference>
<reference evidence="5" key="1">
    <citation type="journal article" date="2019" name="Int. J. Syst. Evol. Microbiol.">
        <title>The Global Catalogue of Microorganisms (GCM) 10K type strain sequencing project: providing services to taxonomists for standard genome sequencing and annotation.</title>
        <authorList>
            <consortium name="The Broad Institute Genomics Platform"/>
            <consortium name="The Broad Institute Genome Sequencing Center for Infectious Disease"/>
            <person name="Wu L."/>
            <person name="Ma J."/>
        </authorList>
    </citation>
    <scope>NUCLEOTIDE SEQUENCE [LARGE SCALE GENOMIC DNA]</scope>
    <source>
        <strain evidence="5">JCM 17666</strain>
    </source>
</reference>
<name>A0ABP8GWJ6_9BURK</name>
<dbReference type="EMBL" id="BAABFO010000007">
    <property type="protein sequence ID" value="GAA4331022.1"/>
    <property type="molecule type" value="Genomic_DNA"/>
</dbReference>
<evidence type="ECO:0000256" key="1">
    <source>
        <dbReference type="ARBA" id="ARBA00005698"/>
    </source>
</evidence>
<keyword evidence="2" id="KW-0472">Membrane</keyword>
<evidence type="ECO:0000313" key="5">
    <source>
        <dbReference type="Proteomes" id="UP001501671"/>
    </source>
</evidence>
<comment type="catalytic activity">
    <reaction evidence="2">
        <text>a quinone + NADH + 5 H(+)(in) = a quinol + NAD(+) + 4 H(+)(out)</text>
        <dbReference type="Rhea" id="RHEA:57888"/>
        <dbReference type="ChEBI" id="CHEBI:15378"/>
        <dbReference type="ChEBI" id="CHEBI:24646"/>
        <dbReference type="ChEBI" id="CHEBI:57540"/>
        <dbReference type="ChEBI" id="CHEBI:57945"/>
        <dbReference type="ChEBI" id="CHEBI:132124"/>
    </reaction>
</comment>
<keyword evidence="2" id="KW-0520">NAD</keyword>
<feature type="transmembrane region" description="Helical" evidence="2">
    <location>
        <begin position="6"/>
        <end position="22"/>
    </location>
</feature>
<proteinExistence type="inferred from homology"/>
<evidence type="ECO:0000313" key="4">
    <source>
        <dbReference type="EMBL" id="GAA4331022.1"/>
    </source>
</evidence>
<feature type="transmembrane region" description="Helical" evidence="2">
    <location>
        <begin position="53"/>
        <end position="77"/>
    </location>
</feature>
<dbReference type="Gene3D" id="1.20.120.1200">
    <property type="entry name" value="NADH-ubiquinone/plastoquinone oxidoreductase chain 6, subunit NuoJ"/>
    <property type="match status" value="1"/>
</dbReference>
<feature type="region of interest" description="Disordered" evidence="3">
    <location>
        <begin position="190"/>
        <end position="215"/>
    </location>
</feature>
<feature type="compositionally biased region" description="Low complexity" evidence="3">
    <location>
        <begin position="200"/>
        <end position="215"/>
    </location>
</feature>
<dbReference type="EC" id="7.1.1.-" evidence="2"/>
<comment type="caution">
    <text evidence="4">The sequence shown here is derived from an EMBL/GenBank/DDBJ whole genome shotgun (WGS) entry which is preliminary data.</text>
</comment>
<keyword evidence="5" id="KW-1185">Reference proteome</keyword>
<comment type="function">
    <text evidence="2">NDH-1 shuttles electrons from NADH, via FMN and iron-sulfur (Fe-S) centers, to quinones in the respiratory chain. Couples the redox reaction to proton translocation (for every two electrons transferred, four hydrogen ions are translocated across the cytoplasmic membrane), and thus conserves the redox energy in a proton gradient.</text>
</comment>
<dbReference type="RefSeq" id="WP_345248731.1">
    <property type="nucleotide sequence ID" value="NZ_BAABFO010000007.1"/>
</dbReference>
<feature type="transmembrane region" description="Helical" evidence="2">
    <location>
        <begin position="29"/>
        <end position="47"/>
    </location>
</feature>
<keyword evidence="2" id="KW-1133">Transmembrane helix</keyword>
<protein>
    <recommendedName>
        <fullName evidence="2">NADH-quinone oxidoreductase subunit J</fullName>
        <ecNumber evidence="2">7.1.1.-</ecNumber>
    </recommendedName>
</protein>
<dbReference type="InterPro" id="IPR042106">
    <property type="entry name" value="Nuo/plastoQ_OxRdtase_6_NuoJ"/>
</dbReference>
<gene>
    <name evidence="4" type="ORF">GCM10023144_19230</name>
</gene>